<accession>A0A0C1QJ02</accession>
<evidence type="ECO:0000259" key="1">
    <source>
        <dbReference type="Pfam" id="PF12680"/>
    </source>
</evidence>
<dbReference type="InterPro" id="IPR032710">
    <property type="entry name" value="NTF2-like_dom_sf"/>
</dbReference>
<dbReference type="AlphaFoldDB" id="A0A0C1QJ02"/>
<evidence type="ECO:0000313" key="2">
    <source>
        <dbReference type="EMBL" id="KID55077.1"/>
    </source>
</evidence>
<dbReference type="SUPFAM" id="SSF54427">
    <property type="entry name" value="NTF2-like"/>
    <property type="match status" value="1"/>
</dbReference>
<proteinExistence type="predicted"/>
<name>A0A0C1QJ02_9GAMM</name>
<dbReference type="Pfam" id="PF12680">
    <property type="entry name" value="SnoaL_2"/>
    <property type="match status" value="1"/>
</dbReference>
<dbReference type="EMBL" id="JWIC01000010">
    <property type="protein sequence ID" value="KID55077.1"/>
    <property type="molecule type" value="Genomic_DNA"/>
</dbReference>
<protein>
    <submittedName>
        <fullName evidence="2">Isochorismatase</fullName>
    </submittedName>
</protein>
<sequence>MSINTTQLALCKAGIAAWQDAFNRQDAQACAQQYTEHATMKALPFGEFTGRAQIAQFWQDIMNQGFNRVEYSEVDWQVSSDGGYILTSKWTMNKAYGVVHKEHWIVEKDGQARLIYDEFEVLGEK</sequence>
<gene>
    <name evidence="2" type="ORF">JF50_25040</name>
</gene>
<dbReference type="OrthoDB" id="1157330at2"/>
<comment type="caution">
    <text evidence="2">The sequence shown here is derived from an EMBL/GenBank/DDBJ whole genome shotgun (WGS) entry which is preliminary data.</text>
</comment>
<organism evidence="2 3">
    <name type="scientific">Pseudoalteromonas luteoviolacea</name>
    <dbReference type="NCBI Taxonomy" id="43657"/>
    <lineage>
        <taxon>Bacteria</taxon>
        <taxon>Pseudomonadati</taxon>
        <taxon>Pseudomonadota</taxon>
        <taxon>Gammaproteobacteria</taxon>
        <taxon>Alteromonadales</taxon>
        <taxon>Pseudoalteromonadaceae</taxon>
        <taxon>Pseudoalteromonas</taxon>
    </lineage>
</organism>
<dbReference type="InterPro" id="IPR037401">
    <property type="entry name" value="SnoaL-like"/>
</dbReference>
<dbReference type="Proteomes" id="UP000031327">
    <property type="component" value="Unassembled WGS sequence"/>
</dbReference>
<reference evidence="2 3" key="1">
    <citation type="submission" date="2014-12" db="EMBL/GenBank/DDBJ databases">
        <title>Draft Genome Sequence of Pseudoalteromonas luteoviolacea HI1.</title>
        <authorList>
            <person name="Asahina A.Y."/>
            <person name="Hadfield M.G."/>
        </authorList>
    </citation>
    <scope>NUCLEOTIDE SEQUENCE [LARGE SCALE GENOMIC DNA]</scope>
    <source>
        <strain evidence="2 3">HI1</strain>
    </source>
</reference>
<evidence type="ECO:0000313" key="3">
    <source>
        <dbReference type="Proteomes" id="UP000031327"/>
    </source>
</evidence>
<feature type="domain" description="SnoaL-like" evidence="1">
    <location>
        <begin position="16"/>
        <end position="93"/>
    </location>
</feature>
<dbReference type="RefSeq" id="WP_039611967.1">
    <property type="nucleotide sequence ID" value="NZ_JWIC01000010.1"/>
</dbReference>
<dbReference type="Gene3D" id="3.10.450.50">
    <property type="match status" value="1"/>
</dbReference>